<gene>
    <name evidence="10" type="primary">comC</name>
    <name evidence="10" type="ORF">Pan216_53840</name>
</gene>
<feature type="domain" description="Prepilin peptidase A24 N-terminal" evidence="9">
    <location>
        <begin position="13"/>
        <end position="96"/>
    </location>
</feature>
<feature type="transmembrane region" description="Helical" evidence="7">
    <location>
        <begin position="77"/>
        <end position="98"/>
    </location>
</feature>
<feature type="transmembrane region" description="Helical" evidence="7">
    <location>
        <begin position="333"/>
        <end position="356"/>
    </location>
</feature>
<dbReference type="Gene3D" id="1.20.120.1220">
    <property type="match status" value="1"/>
</dbReference>
<reference evidence="10 11" key="1">
    <citation type="submission" date="2019-02" db="EMBL/GenBank/DDBJ databases">
        <title>Deep-cultivation of Planctomycetes and their phenomic and genomic characterization uncovers novel biology.</title>
        <authorList>
            <person name="Wiegand S."/>
            <person name="Jogler M."/>
            <person name="Boedeker C."/>
            <person name="Pinto D."/>
            <person name="Vollmers J."/>
            <person name="Rivas-Marin E."/>
            <person name="Kohn T."/>
            <person name="Peeters S.H."/>
            <person name="Heuer A."/>
            <person name="Rast P."/>
            <person name="Oberbeckmann S."/>
            <person name="Bunk B."/>
            <person name="Jeske O."/>
            <person name="Meyerdierks A."/>
            <person name="Storesund J.E."/>
            <person name="Kallscheuer N."/>
            <person name="Luecker S."/>
            <person name="Lage O.M."/>
            <person name="Pohl T."/>
            <person name="Merkel B.J."/>
            <person name="Hornburger P."/>
            <person name="Mueller R.-W."/>
            <person name="Bruemmer F."/>
            <person name="Labrenz M."/>
            <person name="Spormann A.M."/>
            <person name="Op den Camp H."/>
            <person name="Overmann J."/>
            <person name="Amann R."/>
            <person name="Jetten M.S.M."/>
            <person name="Mascher T."/>
            <person name="Medema M.H."/>
            <person name="Devos D.P."/>
            <person name="Kaster A.-K."/>
            <person name="Ovreas L."/>
            <person name="Rohde M."/>
            <person name="Galperin M.Y."/>
            <person name="Jogler C."/>
        </authorList>
    </citation>
    <scope>NUCLEOTIDE SEQUENCE [LARGE SCALE GENOMIC DNA]</scope>
    <source>
        <strain evidence="10 11">Pan216</strain>
    </source>
</reference>
<feature type="transmembrane region" description="Helical" evidence="7">
    <location>
        <begin position="48"/>
        <end position="65"/>
    </location>
</feature>
<evidence type="ECO:0000259" key="9">
    <source>
        <dbReference type="Pfam" id="PF06750"/>
    </source>
</evidence>
<dbReference type="InterPro" id="IPR000045">
    <property type="entry name" value="Prepilin_IV_endopep_pep"/>
</dbReference>
<feature type="transmembrane region" description="Helical" evidence="7">
    <location>
        <begin position="253"/>
        <end position="269"/>
    </location>
</feature>
<dbReference type="GO" id="GO:0004190">
    <property type="term" value="F:aspartic-type endopeptidase activity"/>
    <property type="evidence" value="ECO:0007669"/>
    <property type="project" value="InterPro"/>
</dbReference>
<dbReference type="InterPro" id="IPR010627">
    <property type="entry name" value="Prepilin_pept_A24_N"/>
</dbReference>
<evidence type="ECO:0000256" key="3">
    <source>
        <dbReference type="ARBA" id="ARBA00022475"/>
    </source>
</evidence>
<dbReference type="PANTHER" id="PTHR30487">
    <property type="entry name" value="TYPE 4 PREPILIN-LIKE PROTEINS LEADER PEPTIDE-PROCESSING ENZYME"/>
    <property type="match status" value="1"/>
</dbReference>
<feature type="transmembrane region" description="Helical" evidence="7">
    <location>
        <begin position="149"/>
        <end position="166"/>
    </location>
</feature>
<feature type="domain" description="Prepilin type IV endopeptidase peptidase" evidence="8">
    <location>
        <begin position="127"/>
        <end position="164"/>
    </location>
</feature>
<comment type="subcellular location">
    <subcellularLocation>
        <location evidence="1">Cell membrane</location>
        <topology evidence="1">Multi-pass membrane protein</topology>
    </subcellularLocation>
</comment>
<keyword evidence="6 7" id="KW-0472">Membrane</keyword>
<keyword evidence="3" id="KW-1003">Cell membrane</keyword>
<evidence type="ECO:0000256" key="1">
    <source>
        <dbReference type="ARBA" id="ARBA00004651"/>
    </source>
</evidence>
<feature type="domain" description="Prepilin type IV endopeptidase peptidase" evidence="8">
    <location>
        <begin position="223"/>
        <end position="290"/>
    </location>
</feature>
<evidence type="ECO:0000256" key="4">
    <source>
        <dbReference type="ARBA" id="ARBA00022692"/>
    </source>
</evidence>
<feature type="transmembrane region" description="Helical" evidence="7">
    <location>
        <begin position="303"/>
        <end position="321"/>
    </location>
</feature>
<evidence type="ECO:0000256" key="2">
    <source>
        <dbReference type="ARBA" id="ARBA00005801"/>
    </source>
</evidence>
<evidence type="ECO:0000256" key="7">
    <source>
        <dbReference type="SAM" id="Phobius"/>
    </source>
</evidence>
<dbReference type="InterPro" id="IPR050882">
    <property type="entry name" value="Prepilin_peptidase/N-MTase"/>
</dbReference>
<feature type="transmembrane region" description="Helical" evidence="7">
    <location>
        <begin position="275"/>
        <end position="296"/>
    </location>
</feature>
<dbReference type="RefSeq" id="WP_419193002.1">
    <property type="nucleotide sequence ID" value="NZ_CP036279.1"/>
</dbReference>
<keyword evidence="4 7" id="KW-0812">Transmembrane</keyword>
<proteinExistence type="inferred from homology"/>
<dbReference type="EMBL" id="CP036279">
    <property type="protein sequence ID" value="QDU64494.1"/>
    <property type="molecule type" value="Genomic_DNA"/>
</dbReference>
<evidence type="ECO:0000259" key="8">
    <source>
        <dbReference type="Pfam" id="PF01478"/>
    </source>
</evidence>
<dbReference type="Pfam" id="PF01478">
    <property type="entry name" value="Peptidase_A24"/>
    <property type="match status" value="2"/>
</dbReference>
<comment type="similarity">
    <text evidence="2">Belongs to the peptidase A24 family.</text>
</comment>
<evidence type="ECO:0000313" key="11">
    <source>
        <dbReference type="Proteomes" id="UP000317093"/>
    </source>
</evidence>
<name>A0A518BBY6_9BACT</name>
<keyword evidence="5 7" id="KW-1133">Transmembrane helix</keyword>
<protein>
    <submittedName>
        <fullName evidence="10">Type 4 prepilin-like proteins leader peptide-processing enzyme</fullName>
    </submittedName>
</protein>
<feature type="transmembrane region" description="Helical" evidence="7">
    <location>
        <begin position="118"/>
        <end position="137"/>
    </location>
</feature>
<evidence type="ECO:0000256" key="6">
    <source>
        <dbReference type="ARBA" id="ARBA00023136"/>
    </source>
</evidence>
<dbReference type="Pfam" id="PF06750">
    <property type="entry name" value="A24_N_bact"/>
    <property type="match status" value="1"/>
</dbReference>
<organism evidence="10 11">
    <name type="scientific">Kolteria novifilia</name>
    <dbReference type="NCBI Taxonomy" id="2527975"/>
    <lineage>
        <taxon>Bacteria</taxon>
        <taxon>Pseudomonadati</taxon>
        <taxon>Planctomycetota</taxon>
        <taxon>Planctomycetia</taxon>
        <taxon>Kolteriales</taxon>
        <taxon>Kolteriaceae</taxon>
        <taxon>Kolteria</taxon>
    </lineage>
</organism>
<dbReference type="GO" id="GO:0005886">
    <property type="term" value="C:plasma membrane"/>
    <property type="evidence" value="ECO:0007669"/>
    <property type="project" value="UniProtKB-SubCell"/>
</dbReference>
<dbReference type="PANTHER" id="PTHR30487:SF0">
    <property type="entry name" value="PREPILIN LEADER PEPTIDASE_N-METHYLTRANSFERASE-RELATED"/>
    <property type="match status" value="1"/>
</dbReference>
<evidence type="ECO:0000256" key="5">
    <source>
        <dbReference type="ARBA" id="ARBA00022989"/>
    </source>
</evidence>
<keyword evidence="11" id="KW-1185">Reference proteome</keyword>
<dbReference type="Proteomes" id="UP000317093">
    <property type="component" value="Chromosome"/>
</dbReference>
<dbReference type="KEGG" id="knv:Pan216_53840"/>
<accession>A0A518BBY6</accession>
<sequence length="367" mass="40981">MGPSWESVFWIALLGLVVGHLVERAIVRLALGKSLIWPIGRYCPRCYQPLPAIMGIPLLGYFWRLGRCHQCDTRQSLRRVGIPLLTASLFLGLLWLYFGPAGKTPFPSNPWYYDRAKLWLLFSYHAILISMLILATFTDLDWMIIPDSITVPGMLLGIGLGTFGGVELHPVLAWSPPPHAAELFSARSWADWMGTEPGGVPRYEATRVVLESYWVAHWPIYFGLLNSILGFLAGGGVVWIIRALCSWVFGKEAMGFGDVTLMAMVGSFVGWQTVIIAFFLAPVSALVVGVLGFLLGGRLELPFGPHLSLATVFCLFFWKPIWRRAFPLFSSEFSLLLIVGVGMLVLLVIVAGALQWTKRLWNRLRRS</sequence>
<feature type="transmembrane region" description="Helical" evidence="7">
    <location>
        <begin position="220"/>
        <end position="241"/>
    </location>
</feature>
<dbReference type="AlphaFoldDB" id="A0A518BBY6"/>
<dbReference type="GO" id="GO:0006465">
    <property type="term" value="P:signal peptide processing"/>
    <property type="evidence" value="ECO:0007669"/>
    <property type="project" value="TreeGrafter"/>
</dbReference>
<evidence type="ECO:0000313" key="10">
    <source>
        <dbReference type="EMBL" id="QDU64494.1"/>
    </source>
</evidence>